<dbReference type="GO" id="GO:0005524">
    <property type="term" value="F:ATP binding"/>
    <property type="evidence" value="ECO:0007669"/>
    <property type="project" value="UniProtKB-KW"/>
</dbReference>
<evidence type="ECO:0000256" key="4">
    <source>
        <dbReference type="ARBA" id="ARBA00022833"/>
    </source>
</evidence>
<dbReference type="Proteomes" id="UP000501891">
    <property type="component" value="Chromosome"/>
</dbReference>
<dbReference type="InterPro" id="IPR050153">
    <property type="entry name" value="Metal_Ion_Import_ABC"/>
</dbReference>
<dbReference type="PROSITE" id="PS50893">
    <property type="entry name" value="ABC_TRANSPORTER_2"/>
    <property type="match status" value="1"/>
</dbReference>
<evidence type="ECO:0000256" key="9">
    <source>
        <dbReference type="ARBA" id="ARBA00023136"/>
    </source>
</evidence>
<dbReference type="CDD" id="cd03235">
    <property type="entry name" value="ABC_Metallic_Cations"/>
    <property type="match status" value="1"/>
</dbReference>
<feature type="domain" description="ABC transporter" evidence="11">
    <location>
        <begin position="16"/>
        <end position="231"/>
    </location>
</feature>
<dbReference type="NCBIfam" id="NF007090">
    <property type="entry name" value="PRK09544.1"/>
    <property type="match status" value="1"/>
</dbReference>
<dbReference type="AlphaFoldDB" id="A0A858RAG5"/>
<keyword evidence="6" id="KW-0864">Zinc transport</keyword>
<evidence type="ECO:0000313" key="12">
    <source>
        <dbReference type="EMBL" id="QJE74679.1"/>
    </source>
</evidence>
<keyword evidence="3" id="KW-0547">Nucleotide-binding</keyword>
<sequence length="292" mass="31316">MPLPLPARPADLPPLLRAEGLGVRYGGRTVLDGVGLTVRPGEIVTLIGPNGAGKSTLVKALLGLVPLSAGRIERRPDLRVGYMPQRLAVDPTLPLTVRRFLTLWGKATEAELRAALAEVGAAHVLGSAVQSLSGGELQRVLLARALLRKPDLLVLDEPVQAVDVHGQAALFELIDTIRRRHGCGVLLVSHDLHLVMARTDTVICLNRHVCCQGKPEEVGRHPDYVALFGRHAEALALYHHSHDHAHADDGCVVPVGQEHTPHDHHHHGHDHGGHQHAHGPGGHDHAHGPGGR</sequence>
<name>A0A858RAG5_9PROT</name>
<dbReference type="Pfam" id="PF00005">
    <property type="entry name" value="ABC_tran"/>
    <property type="match status" value="1"/>
</dbReference>
<dbReference type="InterPro" id="IPR027417">
    <property type="entry name" value="P-loop_NTPase"/>
</dbReference>
<dbReference type="EMBL" id="CP051775">
    <property type="protein sequence ID" value="QJE74679.1"/>
    <property type="molecule type" value="Genomic_DNA"/>
</dbReference>
<feature type="compositionally biased region" description="Basic residues" evidence="10">
    <location>
        <begin position="262"/>
        <end position="277"/>
    </location>
</feature>
<evidence type="ECO:0000256" key="1">
    <source>
        <dbReference type="ARBA" id="ARBA00022448"/>
    </source>
</evidence>
<keyword evidence="2" id="KW-1003">Cell membrane</keyword>
<evidence type="ECO:0000256" key="5">
    <source>
        <dbReference type="ARBA" id="ARBA00022840"/>
    </source>
</evidence>
<keyword evidence="8" id="KW-0406">Ion transport</keyword>
<dbReference type="GO" id="GO:0006829">
    <property type="term" value="P:zinc ion transport"/>
    <property type="evidence" value="ECO:0007669"/>
    <property type="project" value="UniProtKB-KW"/>
</dbReference>
<keyword evidence="5 12" id="KW-0067">ATP-binding</keyword>
<reference evidence="12" key="1">
    <citation type="submission" date="2020-04" db="EMBL/GenBank/DDBJ databases">
        <title>A desert anoxygenic phototrophic bacterium fixes CO2 using RubisCO under aerobic conditions.</title>
        <authorList>
            <person name="Tang K."/>
        </authorList>
    </citation>
    <scope>NUCLEOTIDE SEQUENCE [LARGE SCALE GENOMIC DNA]</scope>
    <source>
        <strain evidence="12">MIMtkB3</strain>
    </source>
</reference>
<keyword evidence="13" id="KW-1185">Reference proteome</keyword>
<dbReference type="KEGG" id="acru:HHL28_17880"/>
<dbReference type="PANTHER" id="PTHR42734">
    <property type="entry name" value="METAL TRANSPORT SYSTEM ATP-BINDING PROTEIN TM_0124-RELATED"/>
    <property type="match status" value="1"/>
</dbReference>
<dbReference type="Gene3D" id="3.40.50.300">
    <property type="entry name" value="P-loop containing nucleotide triphosphate hydrolases"/>
    <property type="match status" value="1"/>
</dbReference>
<proteinExistence type="predicted"/>
<evidence type="ECO:0000256" key="6">
    <source>
        <dbReference type="ARBA" id="ARBA00022906"/>
    </source>
</evidence>
<protein>
    <submittedName>
        <fullName evidence="12">Zinc ABC transporter ATP-binding protein ZnuC</fullName>
    </submittedName>
</protein>
<gene>
    <name evidence="12" type="primary">znuC</name>
    <name evidence="12" type="ORF">HHL28_17880</name>
</gene>
<accession>A0A858RAG5</accession>
<dbReference type="InterPro" id="IPR003439">
    <property type="entry name" value="ABC_transporter-like_ATP-bd"/>
</dbReference>
<dbReference type="SMART" id="SM00382">
    <property type="entry name" value="AAA"/>
    <property type="match status" value="1"/>
</dbReference>
<evidence type="ECO:0000256" key="7">
    <source>
        <dbReference type="ARBA" id="ARBA00022967"/>
    </source>
</evidence>
<evidence type="ECO:0000256" key="8">
    <source>
        <dbReference type="ARBA" id="ARBA00023065"/>
    </source>
</evidence>
<evidence type="ECO:0000256" key="2">
    <source>
        <dbReference type="ARBA" id="ARBA00022475"/>
    </source>
</evidence>
<evidence type="ECO:0000256" key="3">
    <source>
        <dbReference type="ARBA" id="ARBA00022741"/>
    </source>
</evidence>
<dbReference type="GO" id="GO:0010043">
    <property type="term" value="P:response to zinc ion"/>
    <property type="evidence" value="ECO:0007669"/>
    <property type="project" value="TreeGrafter"/>
</dbReference>
<evidence type="ECO:0000256" key="10">
    <source>
        <dbReference type="SAM" id="MobiDB-lite"/>
    </source>
</evidence>
<organism evidence="12 13">
    <name type="scientific">Aerophototrophica crusticola</name>
    <dbReference type="NCBI Taxonomy" id="1709002"/>
    <lineage>
        <taxon>Bacteria</taxon>
        <taxon>Pseudomonadati</taxon>
        <taxon>Pseudomonadota</taxon>
        <taxon>Alphaproteobacteria</taxon>
        <taxon>Rhodospirillales</taxon>
        <taxon>Rhodospirillaceae</taxon>
        <taxon>Aerophototrophica</taxon>
    </lineage>
</organism>
<dbReference type="PROSITE" id="PS00211">
    <property type="entry name" value="ABC_TRANSPORTER_1"/>
    <property type="match status" value="1"/>
</dbReference>
<keyword evidence="7" id="KW-1278">Translocase</keyword>
<evidence type="ECO:0000259" key="11">
    <source>
        <dbReference type="PROSITE" id="PS50893"/>
    </source>
</evidence>
<dbReference type="GO" id="GO:0016887">
    <property type="term" value="F:ATP hydrolysis activity"/>
    <property type="evidence" value="ECO:0007669"/>
    <property type="project" value="InterPro"/>
</dbReference>
<evidence type="ECO:0000313" key="13">
    <source>
        <dbReference type="Proteomes" id="UP000501891"/>
    </source>
</evidence>
<dbReference type="InterPro" id="IPR017871">
    <property type="entry name" value="ABC_transporter-like_CS"/>
</dbReference>
<dbReference type="PANTHER" id="PTHR42734:SF9">
    <property type="entry name" value="ZINC IMPORT ATP-BINDING PROTEIN ZNUC"/>
    <property type="match status" value="1"/>
</dbReference>
<dbReference type="SUPFAM" id="SSF52540">
    <property type="entry name" value="P-loop containing nucleoside triphosphate hydrolases"/>
    <property type="match status" value="1"/>
</dbReference>
<dbReference type="FunFam" id="3.40.50.300:FF:000392">
    <property type="entry name" value="Zinc import ATP-binding protein ZnuC"/>
    <property type="match status" value="1"/>
</dbReference>
<feature type="compositionally biased region" description="Basic and acidic residues" evidence="10">
    <location>
        <begin position="281"/>
        <end position="292"/>
    </location>
</feature>
<keyword evidence="9" id="KW-0472">Membrane</keyword>
<dbReference type="InterPro" id="IPR003593">
    <property type="entry name" value="AAA+_ATPase"/>
</dbReference>
<keyword evidence="1" id="KW-0813">Transport</keyword>
<feature type="region of interest" description="Disordered" evidence="10">
    <location>
        <begin position="253"/>
        <end position="292"/>
    </location>
</feature>
<keyword evidence="4" id="KW-0862">Zinc</keyword>